<dbReference type="SUPFAM" id="SSF56112">
    <property type="entry name" value="Protein kinase-like (PK-like)"/>
    <property type="match status" value="1"/>
</dbReference>
<keyword evidence="5" id="KW-0067">ATP-binding</keyword>
<evidence type="ECO:0000256" key="2">
    <source>
        <dbReference type="ARBA" id="ARBA00022679"/>
    </source>
</evidence>
<dbReference type="GO" id="GO:0004674">
    <property type="term" value="F:protein serine/threonine kinase activity"/>
    <property type="evidence" value="ECO:0007669"/>
    <property type="project" value="UniProtKB-KW"/>
</dbReference>
<evidence type="ECO:0000313" key="9">
    <source>
        <dbReference type="RefSeq" id="XP_050552531.1"/>
    </source>
</evidence>
<keyword evidence="3" id="KW-0547">Nucleotide-binding</keyword>
<accession>A0A9R0DTC8</accession>
<evidence type="ECO:0000313" key="8">
    <source>
        <dbReference type="Proteomes" id="UP000829999"/>
    </source>
</evidence>
<name>A0A9R0DTC8_SPOFR</name>
<dbReference type="InterPro" id="IPR000719">
    <property type="entry name" value="Prot_kinase_dom"/>
</dbReference>
<dbReference type="GO" id="GO:0005524">
    <property type="term" value="F:ATP binding"/>
    <property type="evidence" value="ECO:0007669"/>
    <property type="project" value="UniProtKB-KW"/>
</dbReference>
<keyword evidence="2" id="KW-0808">Transferase</keyword>
<keyword evidence="8" id="KW-1185">Reference proteome</keyword>
<keyword evidence="1" id="KW-0723">Serine/threonine-protein kinase</keyword>
<dbReference type="AlphaFoldDB" id="A0A9R0DTC8"/>
<dbReference type="GO" id="GO:0005634">
    <property type="term" value="C:nucleus"/>
    <property type="evidence" value="ECO:0007669"/>
    <property type="project" value="TreeGrafter"/>
</dbReference>
<feature type="domain" description="Protein kinase" evidence="7">
    <location>
        <begin position="1"/>
        <end position="92"/>
    </location>
</feature>
<evidence type="ECO:0000256" key="6">
    <source>
        <dbReference type="SAM" id="SignalP"/>
    </source>
</evidence>
<dbReference type="Proteomes" id="UP000829999">
    <property type="component" value="Chromosome 10"/>
</dbReference>
<evidence type="ECO:0000256" key="1">
    <source>
        <dbReference type="ARBA" id="ARBA00022527"/>
    </source>
</evidence>
<dbReference type="PROSITE" id="PS50011">
    <property type="entry name" value="PROTEIN_KINASE_DOM"/>
    <property type="match status" value="1"/>
</dbReference>
<dbReference type="OrthoDB" id="1732493at2759"/>
<feature type="signal peptide" evidence="6">
    <location>
        <begin position="1"/>
        <end position="20"/>
    </location>
</feature>
<keyword evidence="4" id="KW-0418">Kinase</keyword>
<dbReference type="Gene3D" id="1.10.510.10">
    <property type="entry name" value="Transferase(Phosphotransferase) domain 1"/>
    <property type="match status" value="1"/>
</dbReference>
<dbReference type="GeneID" id="126911171"/>
<evidence type="ECO:0000256" key="4">
    <source>
        <dbReference type="ARBA" id="ARBA00022777"/>
    </source>
</evidence>
<dbReference type="RefSeq" id="XP_050552531.1">
    <property type="nucleotide sequence ID" value="XM_050696574.1"/>
</dbReference>
<organism evidence="8 9">
    <name type="scientific">Spodoptera frugiperda</name>
    <name type="common">Fall armyworm</name>
    <dbReference type="NCBI Taxonomy" id="7108"/>
    <lineage>
        <taxon>Eukaryota</taxon>
        <taxon>Metazoa</taxon>
        <taxon>Ecdysozoa</taxon>
        <taxon>Arthropoda</taxon>
        <taxon>Hexapoda</taxon>
        <taxon>Insecta</taxon>
        <taxon>Pterygota</taxon>
        <taxon>Neoptera</taxon>
        <taxon>Endopterygota</taxon>
        <taxon>Lepidoptera</taxon>
        <taxon>Glossata</taxon>
        <taxon>Ditrysia</taxon>
        <taxon>Noctuoidea</taxon>
        <taxon>Noctuidae</taxon>
        <taxon>Amphipyrinae</taxon>
        <taxon>Spodoptera</taxon>
    </lineage>
</organism>
<feature type="chain" id="PRO_5040218359" evidence="6">
    <location>
        <begin position="21"/>
        <end position="139"/>
    </location>
</feature>
<dbReference type="InterPro" id="IPR050108">
    <property type="entry name" value="CDK"/>
</dbReference>
<evidence type="ECO:0000256" key="3">
    <source>
        <dbReference type="ARBA" id="ARBA00022741"/>
    </source>
</evidence>
<reference evidence="9" key="1">
    <citation type="submission" date="2025-08" db="UniProtKB">
        <authorList>
            <consortium name="RefSeq"/>
        </authorList>
    </citation>
    <scope>IDENTIFICATION</scope>
    <source>
        <tissue evidence="9">Whole larval tissue</tissue>
    </source>
</reference>
<proteinExistence type="predicted"/>
<keyword evidence="6" id="KW-0732">Signal</keyword>
<dbReference type="InterPro" id="IPR011009">
    <property type="entry name" value="Kinase-like_dom_sf"/>
</dbReference>
<sequence>MWSIGCIFAELITLQPLISGSSGFGNTYNTTFPGYSELPVGKITFKNHPTDRLRETISNLLSDDGLSLLQGFLIIDQVRRVTTDAALNHPYFEEEPVAMELAMFLHHCDQILLNSTQPLILERRGRAVRTEGQNMQRKP</sequence>
<dbReference type="PANTHER" id="PTHR24056">
    <property type="entry name" value="CELL DIVISION PROTEIN KINASE"/>
    <property type="match status" value="1"/>
</dbReference>
<evidence type="ECO:0000259" key="7">
    <source>
        <dbReference type="PROSITE" id="PS50011"/>
    </source>
</evidence>
<protein>
    <submittedName>
        <fullName evidence="9">Cyclin-dependent kinase 11B-like</fullName>
    </submittedName>
</protein>
<gene>
    <name evidence="9" type="primary">LOC126911171</name>
</gene>
<evidence type="ECO:0000256" key="5">
    <source>
        <dbReference type="ARBA" id="ARBA00022840"/>
    </source>
</evidence>